<dbReference type="Proteomes" id="UP000297248">
    <property type="component" value="Unassembled WGS sequence"/>
</dbReference>
<comment type="caution">
    <text evidence="5">The sequence shown here is derived from an EMBL/GenBank/DDBJ whole genome shotgun (WGS) entry which is preliminary data.</text>
</comment>
<dbReference type="EMBL" id="JACIEG010000001">
    <property type="protein sequence ID" value="MBB3967481.1"/>
    <property type="molecule type" value="Genomic_DNA"/>
</dbReference>
<sequence length="164" mass="18208">MTEHDIKISFKEYDTVTELNTADQALCAEAVKAMATSHSPYSKFRVGAALQLQSGKIIHASNQENVAYPSGLCAERVALFHWGASHANDPIVSMAVTAHTDDFPLLKPITSCGSCLQVMAECEKRQNMPLRVLLYCIDGPVWVIDDVKSMMPFMFFEERLVQPV</sequence>
<reference evidence="5 6" key="1">
    <citation type="journal article" date="2016" name="Int. J. Syst. Evol. Microbiol.">
        <title>Proposal of Mucilaginibacter phyllosphaerae sp. nov. isolated from the phyllosphere of Galium album.</title>
        <authorList>
            <person name="Aydogan E.L."/>
            <person name="Busse H.J."/>
            <person name="Moser G."/>
            <person name="Muller C."/>
            <person name="Kampfer P."/>
            <person name="Glaeser S.P."/>
        </authorList>
    </citation>
    <scope>NUCLEOTIDE SEQUENCE [LARGE SCALE GENOMIC DNA]</scope>
    <source>
        <strain evidence="5 6">PP-F2FG21</strain>
    </source>
</reference>
<dbReference type="CDD" id="cd01283">
    <property type="entry name" value="cytidine_deaminase"/>
    <property type="match status" value="1"/>
</dbReference>
<proteinExistence type="inferred from homology"/>
<evidence type="ECO:0000313" key="4">
    <source>
        <dbReference type="EMBL" id="MBB3967481.1"/>
    </source>
</evidence>
<dbReference type="PANTHER" id="PTHR11644">
    <property type="entry name" value="CYTIDINE DEAMINASE"/>
    <property type="match status" value="1"/>
</dbReference>
<accession>A0A4Y8ALS2</accession>
<dbReference type="InterPro" id="IPR002125">
    <property type="entry name" value="CMP_dCMP_dom"/>
</dbReference>
<dbReference type="AlphaFoldDB" id="A0A4Y8ALS2"/>
<dbReference type="GO" id="GO:0005829">
    <property type="term" value="C:cytosol"/>
    <property type="evidence" value="ECO:0007669"/>
    <property type="project" value="TreeGrafter"/>
</dbReference>
<dbReference type="GO" id="GO:0004126">
    <property type="term" value="F:cytidine deaminase activity"/>
    <property type="evidence" value="ECO:0007669"/>
    <property type="project" value="UniProtKB-EC"/>
</dbReference>
<dbReference type="EMBL" id="SNQG01000001">
    <property type="protein sequence ID" value="TEW69452.1"/>
    <property type="molecule type" value="Genomic_DNA"/>
</dbReference>
<reference evidence="4 7" key="3">
    <citation type="submission" date="2020-08" db="EMBL/GenBank/DDBJ databases">
        <title>Genomic Encyclopedia of Type Strains, Phase IV (KMG-IV): sequencing the most valuable type-strain genomes for metagenomic binning, comparative biology and taxonomic classification.</title>
        <authorList>
            <person name="Goeker M."/>
        </authorList>
    </citation>
    <scope>NUCLEOTIDE SEQUENCE [LARGE SCALE GENOMIC DNA]</scope>
    <source>
        <strain evidence="4 7">DSM 100995</strain>
    </source>
</reference>
<evidence type="ECO:0000256" key="1">
    <source>
        <dbReference type="ARBA" id="ARBA00006576"/>
    </source>
</evidence>
<dbReference type="GO" id="GO:0008270">
    <property type="term" value="F:zinc ion binding"/>
    <property type="evidence" value="ECO:0007669"/>
    <property type="project" value="InterPro"/>
</dbReference>
<dbReference type="Pfam" id="PF08211">
    <property type="entry name" value="dCMP_cyt_deam_2"/>
    <property type="match status" value="1"/>
</dbReference>
<dbReference type="InterPro" id="IPR016193">
    <property type="entry name" value="Cytidine_deaminase-like"/>
</dbReference>
<name>A0A4Y8ALS2_9SPHI</name>
<dbReference type="PANTHER" id="PTHR11644:SF2">
    <property type="entry name" value="CYTIDINE DEAMINASE"/>
    <property type="match status" value="1"/>
</dbReference>
<feature type="domain" description="CMP/dCMP-type deaminase" evidence="3">
    <location>
        <begin position="21"/>
        <end position="164"/>
    </location>
</feature>
<keyword evidence="5" id="KW-0378">Hydrolase</keyword>
<keyword evidence="7" id="KW-1185">Reference proteome</keyword>
<dbReference type="RefSeq" id="WP_134335280.1">
    <property type="nucleotide sequence ID" value="NZ_BMCZ01000007.1"/>
</dbReference>
<dbReference type="NCBIfam" id="NF004064">
    <property type="entry name" value="PRK05578.1"/>
    <property type="match status" value="1"/>
</dbReference>
<dbReference type="EC" id="3.5.4.5" evidence="5"/>
<evidence type="ECO:0000259" key="3">
    <source>
        <dbReference type="PROSITE" id="PS51747"/>
    </source>
</evidence>
<protein>
    <submittedName>
        <fullName evidence="5">Cytidine deaminase</fullName>
        <ecNumber evidence="5">3.5.4.5</ecNumber>
    </submittedName>
</protein>
<evidence type="ECO:0000256" key="2">
    <source>
        <dbReference type="ARBA" id="ARBA00011738"/>
    </source>
</evidence>
<reference evidence="5" key="2">
    <citation type="submission" date="2019-03" db="EMBL/GenBank/DDBJ databases">
        <authorList>
            <person name="Yan Y.-Q."/>
            <person name="Du Z.-J."/>
        </authorList>
    </citation>
    <scope>NUCLEOTIDE SEQUENCE</scope>
    <source>
        <strain evidence="5">PP-F2FG21</strain>
    </source>
</reference>
<organism evidence="5 6">
    <name type="scientific">Mucilaginibacter phyllosphaerae</name>
    <dbReference type="NCBI Taxonomy" id="1812349"/>
    <lineage>
        <taxon>Bacteria</taxon>
        <taxon>Pseudomonadati</taxon>
        <taxon>Bacteroidota</taxon>
        <taxon>Sphingobacteriia</taxon>
        <taxon>Sphingobacteriales</taxon>
        <taxon>Sphingobacteriaceae</taxon>
        <taxon>Mucilaginibacter</taxon>
    </lineage>
</organism>
<evidence type="ECO:0000313" key="7">
    <source>
        <dbReference type="Proteomes" id="UP000583101"/>
    </source>
</evidence>
<comment type="similarity">
    <text evidence="1">Belongs to the cytidine and deoxycytidylate deaminase family.</text>
</comment>
<dbReference type="GO" id="GO:0072527">
    <property type="term" value="P:pyrimidine-containing compound metabolic process"/>
    <property type="evidence" value="ECO:0007669"/>
    <property type="project" value="UniProtKB-ARBA"/>
</dbReference>
<dbReference type="InterPro" id="IPR050202">
    <property type="entry name" value="Cyt/Deoxycyt_deaminase"/>
</dbReference>
<comment type="subunit">
    <text evidence="2">Homodimer.</text>
</comment>
<evidence type="ECO:0000313" key="5">
    <source>
        <dbReference type="EMBL" id="TEW69452.1"/>
    </source>
</evidence>
<dbReference type="Proteomes" id="UP000583101">
    <property type="component" value="Unassembled WGS sequence"/>
</dbReference>
<dbReference type="SUPFAM" id="SSF53927">
    <property type="entry name" value="Cytidine deaminase-like"/>
    <property type="match status" value="1"/>
</dbReference>
<dbReference type="InterPro" id="IPR013171">
    <property type="entry name" value="Cyd/dCyd_deaminase_Zn-bd"/>
</dbReference>
<dbReference type="GO" id="GO:0055086">
    <property type="term" value="P:nucleobase-containing small molecule metabolic process"/>
    <property type="evidence" value="ECO:0007669"/>
    <property type="project" value="UniProtKB-ARBA"/>
</dbReference>
<dbReference type="PROSITE" id="PS51747">
    <property type="entry name" value="CYT_DCMP_DEAMINASES_2"/>
    <property type="match status" value="1"/>
</dbReference>
<evidence type="ECO:0000313" key="6">
    <source>
        <dbReference type="Proteomes" id="UP000297248"/>
    </source>
</evidence>
<gene>
    <name evidence="5" type="ORF">E2R65_04595</name>
    <name evidence="4" type="ORF">GGR35_000067</name>
</gene>
<dbReference type="OrthoDB" id="9795347at2"/>
<dbReference type="Gene3D" id="3.40.140.10">
    <property type="entry name" value="Cytidine Deaminase, domain 2"/>
    <property type="match status" value="1"/>
</dbReference>